<dbReference type="SUPFAM" id="SSF52091">
    <property type="entry name" value="SpoIIaa-like"/>
    <property type="match status" value="1"/>
</dbReference>
<reference evidence="7 8" key="1">
    <citation type="submission" date="2020-02" db="EMBL/GenBank/DDBJ databases">
        <title>Whole-genome analyses of novel actinobacteria.</title>
        <authorList>
            <person name="Sahin N."/>
        </authorList>
    </citation>
    <scope>NUCLEOTIDE SEQUENCE [LARGE SCALE GENOMIC DNA]</scope>
    <source>
        <strain evidence="7 8">A7024</strain>
    </source>
</reference>
<evidence type="ECO:0000256" key="1">
    <source>
        <dbReference type="ARBA" id="ARBA00004141"/>
    </source>
</evidence>
<comment type="subcellular location">
    <subcellularLocation>
        <location evidence="1">Membrane</location>
        <topology evidence="1">Multi-pass membrane protein</topology>
    </subcellularLocation>
</comment>
<feature type="transmembrane region" description="Helical" evidence="5">
    <location>
        <begin position="363"/>
        <end position="384"/>
    </location>
</feature>
<keyword evidence="4 5" id="KW-0472">Membrane</keyword>
<feature type="transmembrane region" description="Helical" evidence="5">
    <location>
        <begin position="188"/>
        <end position="206"/>
    </location>
</feature>
<dbReference type="Pfam" id="PF00916">
    <property type="entry name" value="Sulfate_transp"/>
    <property type="match status" value="1"/>
</dbReference>
<comment type="caution">
    <text evidence="7">The sequence shown here is derived from an EMBL/GenBank/DDBJ whole genome shotgun (WGS) entry which is preliminary data.</text>
</comment>
<feature type="transmembrane region" description="Helical" evidence="5">
    <location>
        <begin position="111"/>
        <end position="131"/>
    </location>
</feature>
<name>A0A6G4TRL6_9ACTN</name>
<feature type="transmembrane region" description="Helical" evidence="5">
    <location>
        <begin position="218"/>
        <end position="239"/>
    </location>
</feature>
<feature type="transmembrane region" description="Helical" evidence="5">
    <location>
        <begin position="396"/>
        <end position="421"/>
    </location>
</feature>
<evidence type="ECO:0000256" key="2">
    <source>
        <dbReference type="ARBA" id="ARBA00022692"/>
    </source>
</evidence>
<dbReference type="InterPro" id="IPR036513">
    <property type="entry name" value="STAS_dom_sf"/>
</dbReference>
<evidence type="ECO:0000256" key="5">
    <source>
        <dbReference type="SAM" id="Phobius"/>
    </source>
</evidence>
<feature type="domain" description="STAS" evidence="6">
    <location>
        <begin position="457"/>
        <end position="562"/>
    </location>
</feature>
<keyword evidence="3 5" id="KW-1133">Transmembrane helix</keyword>
<accession>A0A6G4TRL6</accession>
<evidence type="ECO:0000313" key="7">
    <source>
        <dbReference type="EMBL" id="NGN62635.1"/>
    </source>
</evidence>
<keyword evidence="2 5" id="KW-0812">Transmembrane</keyword>
<protein>
    <submittedName>
        <fullName evidence="7">SulP family inorganic anion transporter</fullName>
    </submittedName>
</protein>
<dbReference type="InterPro" id="IPR001902">
    <property type="entry name" value="SLC26A/SulP_fam"/>
</dbReference>
<dbReference type="GO" id="GO:0055085">
    <property type="term" value="P:transmembrane transport"/>
    <property type="evidence" value="ECO:0007669"/>
    <property type="project" value="InterPro"/>
</dbReference>
<dbReference type="Proteomes" id="UP000481583">
    <property type="component" value="Unassembled WGS sequence"/>
</dbReference>
<dbReference type="EMBL" id="JAAKZV010000003">
    <property type="protein sequence ID" value="NGN62635.1"/>
    <property type="molecule type" value="Genomic_DNA"/>
</dbReference>
<evidence type="ECO:0000259" key="6">
    <source>
        <dbReference type="PROSITE" id="PS50801"/>
    </source>
</evidence>
<feature type="transmembrane region" description="Helical" evidence="5">
    <location>
        <begin position="259"/>
        <end position="276"/>
    </location>
</feature>
<evidence type="ECO:0000313" key="8">
    <source>
        <dbReference type="Proteomes" id="UP000481583"/>
    </source>
</evidence>
<sequence length="576" mass="59157">MNTRGATGGKKVLHRATGAAGRRLRSLRPRPRDLRADAIGSLPVAVGAVPDGMAASVLAGVNPVYGLYANFAGTFAGGLSTRTKLMVVNTTSAAALAAGSALQGMNPADRPGALFLLTLLAGAAMIIAGLLRLGRYTRFVSHSVMIGFLTGIAVNIICGQIPDLTGASAEGPFALAKALDVLTHPARIDVPSLLTGLAALAIIVGLARTRWPVAGTPLALAVPTAGVILFSAGSVEQVADMGEIPDGFPLPHLPEFDQLSFSLVTGALAIMVIVLVQGAGVAEAAPNTDGTPPDPNRDFVAQGVGNLAAGLFRGLPVGGSVGQTSLMVASGGRTRWGPMLAGVWMLLILVLFSGLVGKVAMPTLGAVLIFAGASALRTGQIVTIMRTGMTARIGIVVTFTATLVLPVAAAVGIGVALSLLMQVNKEAMDLKVVELVPDGERTWTERPAPHELTGHPVTVLDVYGSLLYAGARTLRARLPDPAGAESPVVILRLRGRTSLGATFGHVTADYARTLAAVGGRLYLSGLDGDMAELLRRTGRLDVAGPIRTFEATDKVGESTWAAYAAAEAWAVSHRDG</sequence>
<keyword evidence="8" id="KW-1185">Reference proteome</keyword>
<dbReference type="RefSeq" id="WP_165230324.1">
    <property type="nucleotide sequence ID" value="NZ_JAAKZV010000003.1"/>
</dbReference>
<organism evidence="7 8">
    <name type="scientific">Streptomyces coryli</name>
    <dbReference type="NCBI Taxonomy" id="1128680"/>
    <lineage>
        <taxon>Bacteria</taxon>
        <taxon>Bacillati</taxon>
        <taxon>Actinomycetota</taxon>
        <taxon>Actinomycetes</taxon>
        <taxon>Kitasatosporales</taxon>
        <taxon>Streptomycetaceae</taxon>
        <taxon>Streptomyces</taxon>
    </lineage>
</organism>
<feature type="transmembrane region" description="Helical" evidence="5">
    <location>
        <begin position="143"/>
        <end position="162"/>
    </location>
</feature>
<dbReference type="GO" id="GO:0016020">
    <property type="term" value="C:membrane"/>
    <property type="evidence" value="ECO:0007669"/>
    <property type="project" value="UniProtKB-SubCell"/>
</dbReference>
<dbReference type="PANTHER" id="PTHR11814">
    <property type="entry name" value="SULFATE TRANSPORTER"/>
    <property type="match status" value="1"/>
</dbReference>
<dbReference type="InterPro" id="IPR011547">
    <property type="entry name" value="SLC26A/SulP_dom"/>
</dbReference>
<dbReference type="InterPro" id="IPR002645">
    <property type="entry name" value="STAS_dom"/>
</dbReference>
<dbReference type="PROSITE" id="PS50801">
    <property type="entry name" value="STAS"/>
    <property type="match status" value="1"/>
</dbReference>
<feature type="transmembrane region" description="Helical" evidence="5">
    <location>
        <begin position="336"/>
        <end position="357"/>
    </location>
</feature>
<evidence type="ECO:0000256" key="3">
    <source>
        <dbReference type="ARBA" id="ARBA00022989"/>
    </source>
</evidence>
<evidence type="ECO:0000256" key="4">
    <source>
        <dbReference type="ARBA" id="ARBA00023136"/>
    </source>
</evidence>
<proteinExistence type="predicted"/>
<dbReference type="Gene3D" id="3.30.750.24">
    <property type="entry name" value="STAS domain"/>
    <property type="match status" value="1"/>
</dbReference>
<gene>
    <name evidence="7" type="ORF">G5C51_01780</name>
</gene>
<dbReference type="AlphaFoldDB" id="A0A6G4TRL6"/>
<feature type="transmembrane region" description="Helical" evidence="5">
    <location>
        <begin position="85"/>
        <end position="105"/>
    </location>
</feature>